<dbReference type="GO" id="GO:0005739">
    <property type="term" value="C:mitochondrion"/>
    <property type="evidence" value="ECO:0007669"/>
    <property type="project" value="TreeGrafter"/>
</dbReference>
<organism evidence="6 7">
    <name type="scientific">Solanum verrucosum</name>
    <dbReference type="NCBI Taxonomy" id="315347"/>
    <lineage>
        <taxon>Eukaryota</taxon>
        <taxon>Viridiplantae</taxon>
        <taxon>Streptophyta</taxon>
        <taxon>Embryophyta</taxon>
        <taxon>Tracheophyta</taxon>
        <taxon>Spermatophyta</taxon>
        <taxon>Magnoliopsida</taxon>
        <taxon>eudicotyledons</taxon>
        <taxon>Gunneridae</taxon>
        <taxon>Pentapetalae</taxon>
        <taxon>asterids</taxon>
        <taxon>lamiids</taxon>
        <taxon>Solanales</taxon>
        <taxon>Solanaceae</taxon>
        <taxon>Solanoideae</taxon>
        <taxon>Solaneae</taxon>
        <taxon>Solanum</taxon>
    </lineage>
</organism>
<dbReference type="PANTHER" id="PTHR11088:SF73">
    <property type="entry name" value="PHOSPHORIBULOKINASE_URIDINE KINASE DOMAIN-CONTAINING PROTEIN"/>
    <property type="match status" value="1"/>
</dbReference>
<name>A0AAF0QQK4_SOLVR</name>
<dbReference type="PANTHER" id="PTHR11088">
    <property type="entry name" value="TRNA DIMETHYLALLYLTRANSFERASE"/>
    <property type="match status" value="1"/>
</dbReference>
<keyword evidence="5" id="KW-0067">ATP-binding</keyword>
<gene>
    <name evidence="6" type="ORF">MTR67_018326</name>
</gene>
<evidence type="ECO:0000256" key="3">
    <source>
        <dbReference type="ARBA" id="ARBA00022712"/>
    </source>
</evidence>
<dbReference type="EMBL" id="CP133615">
    <property type="protein sequence ID" value="WMV24941.1"/>
    <property type="molecule type" value="Genomic_DNA"/>
</dbReference>
<dbReference type="GO" id="GO:0005524">
    <property type="term" value="F:ATP binding"/>
    <property type="evidence" value="ECO:0007669"/>
    <property type="project" value="UniProtKB-KW"/>
</dbReference>
<dbReference type="GO" id="GO:0052381">
    <property type="term" value="F:tRNA dimethylallyltransferase activity"/>
    <property type="evidence" value="ECO:0007669"/>
    <property type="project" value="TreeGrafter"/>
</dbReference>
<evidence type="ECO:0000256" key="4">
    <source>
        <dbReference type="ARBA" id="ARBA00022741"/>
    </source>
</evidence>
<dbReference type="Gene3D" id="3.40.50.300">
    <property type="entry name" value="P-loop containing nucleotide triphosphate hydrolases"/>
    <property type="match status" value="1"/>
</dbReference>
<sequence>MDKYLREETNIDEDNESKKTILQSSIANIKRNTRLLICHQHDKIQRLINEKIWLVHHIIAIDVFKEIETKLLTKHGGISFATMSRS</sequence>
<keyword evidence="2" id="KW-0808">Transferase</keyword>
<dbReference type="AlphaFoldDB" id="A0AAF0QQK4"/>
<dbReference type="Proteomes" id="UP001234989">
    <property type="component" value="Chromosome 4"/>
</dbReference>
<protein>
    <submittedName>
        <fullName evidence="6">Uncharacterized protein</fullName>
    </submittedName>
</protein>
<evidence type="ECO:0000256" key="2">
    <source>
        <dbReference type="ARBA" id="ARBA00022679"/>
    </source>
</evidence>
<dbReference type="GO" id="GO:0009691">
    <property type="term" value="P:cytokinin biosynthetic process"/>
    <property type="evidence" value="ECO:0007669"/>
    <property type="project" value="UniProtKB-KW"/>
</dbReference>
<evidence type="ECO:0000256" key="5">
    <source>
        <dbReference type="ARBA" id="ARBA00022840"/>
    </source>
</evidence>
<dbReference type="InterPro" id="IPR027417">
    <property type="entry name" value="P-loop_NTPase"/>
</dbReference>
<reference evidence="6" key="1">
    <citation type="submission" date="2023-08" db="EMBL/GenBank/DDBJ databases">
        <title>A de novo genome assembly of Solanum verrucosum Schlechtendal, a Mexican diploid species geographically isolated from the other diploid A-genome species in potato relatives.</title>
        <authorList>
            <person name="Hosaka K."/>
        </authorList>
    </citation>
    <scope>NUCLEOTIDE SEQUENCE</scope>
    <source>
        <tissue evidence="6">Young leaves</tissue>
    </source>
</reference>
<dbReference type="InterPro" id="IPR039657">
    <property type="entry name" value="Dimethylallyltransferase"/>
</dbReference>
<keyword evidence="4" id="KW-0547">Nucleotide-binding</keyword>
<evidence type="ECO:0000256" key="1">
    <source>
        <dbReference type="ARBA" id="ARBA00005842"/>
    </source>
</evidence>
<dbReference type="Gene3D" id="1.10.287.890">
    <property type="entry name" value="Crystal structure of tRNA isopentenylpyrophosphate transferase (bh2366) domain"/>
    <property type="match status" value="1"/>
</dbReference>
<dbReference type="GO" id="GO:0006400">
    <property type="term" value="P:tRNA modification"/>
    <property type="evidence" value="ECO:0007669"/>
    <property type="project" value="TreeGrafter"/>
</dbReference>
<comment type="similarity">
    <text evidence="1">Belongs to the IPP transferase family.</text>
</comment>
<keyword evidence="3" id="KW-0203">Cytokinin biosynthesis</keyword>
<keyword evidence="7" id="KW-1185">Reference proteome</keyword>
<evidence type="ECO:0000313" key="7">
    <source>
        <dbReference type="Proteomes" id="UP001234989"/>
    </source>
</evidence>
<accession>A0AAF0QQK4</accession>
<proteinExistence type="inferred from homology"/>
<evidence type="ECO:0000313" key="6">
    <source>
        <dbReference type="EMBL" id="WMV24941.1"/>
    </source>
</evidence>